<keyword evidence="2" id="KW-1185">Reference proteome</keyword>
<dbReference type="AlphaFoldDB" id="A0A835CHC2"/>
<evidence type="ECO:0000313" key="2">
    <source>
        <dbReference type="Proteomes" id="UP000634136"/>
    </source>
</evidence>
<gene>
    <name evidence="1" type="ORF">G2W53_007509</name>
</gene>
<dbReference type="Proteomes" id="UP000634136">
    <property type="component" value="Unassembled WGS sequence"/>
</dbReference>
<protein>
    <submittedName>
        <fullName evidence="1">Uncharacterized protein</fullName>
    </submittedName>
</protein>
<evidence type="ECO:0000313" key="1">
    <source>
        <dbReference type="EMBL" id="KAF7839027.1"/>
    </source>
</evidence>
<proteinExistence type="predicted"/>
<sequence>MEEDAMTEVDGNSPVRRTRGDATAVLWRELQICSKDMMPRDLLQGDAAAARSAFGGRESPFNSESV</sequence>
<comment type="caution">
    <text evidence="1">The sequence shown here is derived from an EMBL/GenBank/DDBJ whole genome shotgun (WGS) entry which is preliminary data.</text>
</comment>
<name>A0A835CHC2_9FABA</name>
<reference evidence="1" key="1">
    <citation type="submission" date="2020-09" db="EMBL/GenBank/DDBJ databases">
        <title>Genome-Enabled Discovery of Anthraquinone Biosynthesis in Senna tora.</title>
        <authorList>
            <person name="Kang S.-H."/>
            <person name="Pandey R.P."/>
            <person name="Lee C.-M."/>
            <person name="Sim J.-S."/>
            <person name="Jeong J.-T."/>
            <person name="Choi B.-S."/>
            <person name="Jung M."/>
            <person name="Ginzburg D."/>
            <person name="Zhao K."/>
            <person name="Won S.Y."/>
            <person name="Oh T.-J."/>
            <person name="Yu Y."/>
            <person name="Kim N.-H."/>
            <person name="Lee O.R."/>
            <person name="Lee T.-H."/>
            <person name="Bashyal P."/>
            <person name="Kim T.-S."/>
            <person name="Lee W.-H."/>
            <person name="Kawkins C."/>
            <person name="Kim C.-K."/>
            <person name="Kim J.S."/>
            <person name="Ahn B.O."/>
            <person name="Rhee S.Y."/>
            <person name="Sohng J.K."/>
        </authorList>
    </citation>
    <scope>NUCLEOTIDE SEQUENCE</scope>
    <source>
        <tissue evidence="1">Leaf</tissue>
    </source>
</reference>
<organism evidence="1 2">
    <name type="scientific">Senna tora</name>
    <dbReference type="NCBI Taxonomy" id="362788"/>
    <lineage>
        <taxon>Eukaryota</taxon>
        <taxon>Viridiplantae</taxon>
        <taxon>Streptophyta</taxon>
        <taxon>Embryophyta</taxon>
        <taxon>Tracheophyta</taxon>
        <taxon>Spermatophyta</taxon>
        <taxon>Magnoliopsida</taxon>
        <taxon>eudicotyledons</taxon>
        <taxon>Gunneridae</taxon>
        <taxon>Pentapetalae</taxon>
        <taxon>rosids</taxon>
        <taxon>fabids</taxon>
        <taxon>Fabales</taxon>
        <taxon>Fabaceae</taxon>
        <taxon>Caesalpinioideae</taxon>
        <taxon>Cassia clade</taxon>
        <taxon>Senna</taxon>
    </lineage>
</organism>
<accession>A0A835CHC2</accession>
<dbReference type="EMBL" id="JAAIUW010000003">
    <property type="protein sequence ID" value="KAF7839027.1"/>
    <property type="molecule type" value="Genomic_DNA"/>
</dbReference>